<dbReference type="PANTHER" id="PTHR47150:SF5">
    <property type="entry name" value="OS07G0546750 PROTEIN"/>
    <property type="match status" value="1"/>
</dbReference>
<dbReference type="InterPro" id="IPR006912">
    <property type="entry name" value="Harbinger_derived_prot"/>
</dbReference>
<evidence type="ECO:0000313" key="1">
    <source>
        <dbReference type="EMBL" id="WVZ79850.1"/>
    </source>
</evidence>
<keyword evidence="2" id="KW-1185">Reference proteome</keyword>
<accession>A0AAQ3TYR4</accession>
<evidence type="ECO:0000313" key="2">
    <source>
        <dbReference type="Proteomes" id="UP001341281"/>
    </source>
</evidence>
<dbReference type="Proteomes" id="UP001341281">
    <property type="component" value="Chromosome 06"/>
</dbReference>
<dbReference type="PANTHER" id="PTHR47150">
    <property type="entry name" value="OS12G0169200 PROTEIN"/>
    <property type="match status" value="1"/>
</dbReference>
<sequence>MARLFRKYLEGNQPFLQFAVDPDMEEMLLLDPMVLAEVNRQLQSTPHRGSVFGRKVVLRQRQQAGELLGDDYFNADSVYDRRAFRRAFRMRPELFHRITNALSDKFDYFKQRYDAVGQPGCTPRQKVTAAIKMLVEGCSAFSLQREVGMGESTIIEATKQFVWGVVDIFGNEYLRRPTSSDLTRLLAKAEQRGFLGMLGSLDCMHWRWEKCPVGWQGYYKGHFKEPTVILEAVADHDLWIWHASFGLPGSLNDINVLQRSHLFDDLLSGKAPSINFKVNGHQYDMGYYLADGIYPAWATLVKGIPLVQNVKHQHFTKMQSAYRKDVERAFGVLQARYHIVKQPARAWHPDTMQKIMECCIILHNMTVEDERGLRQPRVQDYDQGTQPDLLPVSMQDMLNRHRKIRSKERHSNLQEDLIEHVWQHFHRQAV</sequence>
<name>A0AAQ3TYR4_PASNO</name>
<gene>
    <name evidence="1" type="ORF">U9M48_027379</name>
</gene>
<dbReference type="AlphaFoldDB" id="A0AAQ3TYR4"/>
<protein>
    <submittedName>
        <fullName evidence="1">Uncharacterized protein</fullName>
    </submittedName>
</protein>
<organism evidence="1 2">
    <name type="scientific">Paspalum notatum var. saurae</name>
    <dbReference type="NCBI Taxonomy" id="547442"/>
    <lineage>
        <taxon>Eukaryota</taxon>
        <taxon>Viridiplantae</taxon>
        <taxon>Streptophyta</taxon>
        <taxon>Embryophyta</taxon>
        <taxon>Tracheophyta</taxon>
        <taxon>Spermatophyta</taxon>
        <taxon>Magnoliopsida</taxon>
        <taxon>Liliopsida</taxon>
        <taxon>Poales</taxon>
        <taxon>Poaceae</taxon>
        <taxon>PACMAD clade</taxon>
        <taxon>Panicoideae</taxon>
        <taxon>Andropogonodae</taxon>
        <taxon>Paspaleae</taxon>
        <taxon>Paspalinae</taxon>
        <taxon>Paspalum</taxon>
    </lineage>
</organism>
<reference evidence="1 2" key="1">
    <citation type="submission" date="2024-02" db="EMBL/GenBank/DDBJ databases">
        <title>High-quality chromosome-scale genome assembly of Pensacola bahiagrass (Paspalum notatum Flugge var. saurae).</title>
        <authorList>
            <person name="Vega J.M."/>
            <person name="Podio M."/>
            <person name="Orjuela J."/>
            <person name="Siena L.A."/>
            <person name="Pessino S.C."/>
            <person name="Combes M.C."/>
            <person name="Mariac C."/>
            <person name="Albertini E."/>
            <person name="Pupilli F."/>
            <person name="Ortiz J.P.A."/>
            <person name="Leblanc O."/>
        </authorList>
    </citation>
    <scope>NUCLEOTIDE SEQUENCE [LARGE SCALE GENOMIC DNA]</scope>
    <source>
        <strain evidence="1">R1</strain>
        <tissue evidence="1">Leaf</tissue>
    </source>
</reference>
<proteinExistence type="predicted"/>
<dbReference type="Pfam" id="PF04827">
    <property type="entry name" value="Plant_tran"/>
    <property type="match status" value="1"/>
</dbReference>
<dbReference type="EMBL" id="CP144750">
    <property type="protein sequence ID" value="WVZ79850.1"/>
    <property type="molecule type" value="Genomic_DNA"/>
</dbReference>